<evidence type="ECO:0000313" key="1">
    <source>
        <dbReference type="EMBL" id="AJD83040.1"/>
    </source>
</evidence>
<dbReference type="RefSeq" id="YP_009195218.1">
    <property type="nucleotide sequence ID" value="NC_028758.1"/>
</dbReference>
<dbReference type="EMBL" id="KP202972">
    <property type="protein sequence ID" value="AJD83040.1"/>
    <property type="molecule type" value="Genomic_DNA"/>
</dbReference>
<sequence length="151" mass="17579">MGEVMNVASILITIGRDITYLRTSCGYFEKDLLSVRTSRGNPAFDQSNYNKQEVSQIKKQVDLSNFFEMGKGNLDDEMMQESYRRLEKRTKCRLSKRLETKRNLFLEEGVSREEVNKLSKMDVIFDDAILTEIYLTVVEEMNMKSKVEPVI</sequence>
<dbReference type="GeneID" id="26622501"/>
<organism evidence="1 2">
    <name type="scientific">Paenibacillus phage HB10c2</name>
    <dbReference type="NCBI Taxonomy" id="1589749"/>
    <lineage>
        <taxon>Viruses</taxon>
        <taxon>Duplodnaviria</taxon>
        <taxon>Heunggongvirae</taxon>
        <taxon>Uroviricota</taxon>
        <taxon>Caudoviricetes</taxon>
        <taxon>Fernvirus</taxon>
        <taxon>Fernvirus Hb10c2</taxon>
    </lineage>
</organism>
<reference evidence="1 2" key="2">
    <citation type="journal article" date="2015" name="Appl. Environ. Microbiol.">
        <title>Paenibacillus larvae-Directed Bacteriophage HB10c2 and Its Application in American Foulbrood-Affected Honey Bee Larvae.</title>
        <authorList>
            <person name="Beims H."/>
            <person name="Wittmann J."/>
            <person name="Bunk B."/>
            <person name="Sproer C."/>
            <person name="Rohde C."/>
            <person name="Gunther G."/>
            <person name="Rohde M."/>
            <person name="von der Ohe W."/>
            <person name="Steinert M."/>
        </authorList>
    </citation>
    <scope>NUCLEOTIDE SEQUENCE [LARGE SCALE GENOMIC DNA]</scope>
</reference>
<reference evidence="2" key="1">
    <citation type="submission" date="2014-11" db="EMBL/GenBank/DDBJ databases">
        <authorList>
            <person name="Beims H."/>
            <person name="Wittmann J."/>
            <person name="Bunk B."/>
            <person name="Sproer C."/>
            <person name="Rohde C."/>
            <person name="Rohde M."/>
            <person name="von der Ohe W."/>
            <person name="Steinert M."/>
        </authorList>
    </citation>
    <scope>NUCLEOTIDE SEQUENCE [LARGE SCALE GENOMIC DNA]</scope>
</reference>
<protein>
    <recommendedName>
        <fullName evidence="3">Antirepressor</fullName>
    </recommendedName>
</protein>
<evidence type="ECO:0000313" key="2">
    <source>
        <dbReference type="Proteomes" id="UP000031725"/>
    </source>
</evidence>
<gene>
    <name evidence="1" type="ORF">HB_00028</name>
</gene>
<name>A0A0B5A5S1_9CAUD</name>
<keyword evidence="2" id="KW-1185">Reference proteome</keyword>
<dbReference type="Proteomes" id="UP000031725">
    <property type="component" value="Segment"/>
</dbReference>
<proteinExistence type="predicted"/>
<dbReference type="OrthoDB" id="12489at10239"/>
<evidence type="ECO:0008006" key="3">
    <source>
        <dbReference type="Google" id="ProtNLM"/>
    </source>
</evidence>
<accession>A0A0B5A5S1</accession>
<dbReference type="KEGG" id="vg:26622501"/>